<keyword evidence="8" id="KW-0812">Transmembrane</keyword>
<dbReference type="STRING" id="6832.A0A553NPG0"/>
<reference evidence="10 11" key="1">
    <citation type="journal article" date="2018" name="Nat. Ecol. Evol.">
        <title>Genomic signatures of mitonuclear coevolution across populations of Tigriopus californicus.</title>
        <authorList>
            <person name="Barreto F.S."/>
            <person name="Watson E.T."/>
            <person name="Lima T.G."/>
            <person name="Willett C.S."/>
            <person name="Edmands S."/>
            <person name="Li W."/>
            <person name="Burton R.S."/>
        </authorList>
    </citation>
    <scope>NUCLEOTIDE SEQUENCE [LARGE SCALE GENOMIC DNA]</scope>
    <source>
        <strain evidence="10 11">San Diego</strain>
    </source>
</reference>
<dbReference type="OMA" id="LLYGQSC"/>
<dbReference type="InterPro" id="IPR051838">
    <property type="entry name" value="ARTD_PARP"/>
</dbReference>
<evidence type="ECO:0000256" key="6">
    <source>
        <dbReference type="RuleBase" id="RU362114"/>
    </source>
</evidence>
<organism evidence="10 11">
    <name type="scientific">Tigriopus californicus</name>
    <name type="common">Marine copepod</name>
    <dbReference type="NCBI Taxonomy" id="6832"/>
    <lineage>
        <taxon>Eukaryota</taxon>
        <taxon>Metazoa</taxon>
        <taxon>Ecdysozoa</taxon>
        <taxon>Arthropoda</taxon>
        <taxon>Crustacea</taxon>
        <taxon>Multicrustacea</taxon>
        <taxon>Hexanauplia</taxon>
        <taxon>Copepoda</taxon>
        <taxon>Harpacticoida</taxon>
        <taxon>Harpacticidae</taxon>
        <taxon>Tigriopus</taxon>
    </lineage>
</organism>
<keyword evidence="2 6" id="KW-0808">Transferase</keyword>
<name>A0A553NPG0_TIGCA</name>
<dbReference type="EC" id="2.4.2.-" evidence="6"/>
<protein>
    <recommendedName>
        <fullName evidence="6">Poly [ADP-ribose] polymerase</fullName>
        <shortName evidence="6">PARP</shortName>
        <ecNumber evidence="6">2.4.2.-</ecNumber>
    </recommendedName>
</protein>
<proteinExistence type="inferred from homology"/>
<keyword evidence="8" id="KW-1133">Transmembrane helix</keyword>
<dbReference type="GO" id="GO:0003950">
    <property type="term" value="F:NAD+ poly-ADP-ribosyltransferase activity"/>
    <property type="evidence" value="ECO:0007669"/>
    <property type="project" value="UniProtKB-UniRule"/>
</dbReference>
<evidence type="ECO:0000256" key="3">
    <source>
        <dbReference type="ARBA" id="ARBA00022695"/>
    </source>
</evidence>
<evidence type="ECO:0000256" key="5">
    <source>
        <dbReference type="ARBA" id="ARBA00024347"/>
    </source>
</evidence>
<dbReference type="InterPro" id="IPR041400">
    <property type="entry name" value="PARP16_N"/>
</dbReference>
<dbReference type="PROSITE" id="PS51059">
    <property type="entry name" value="PARP_CATALYTIC"/>
    <property type="match status" value="1"/>
</dbReference>
<dbReference type="Pfam" id="PF18084">
    <property type="entry name" value="ARTD15_N"/>
    <property type="match status" value="1"/>
</dbReference>
<dbReference type="GO" id="GO:0016779">
    <property type="term" value="F:nucleotidyltransferase activity"/>
    <property type="evidence" value="ECO:0007669"/>
    <property type="project" value="UniProtKB-KW"/>
</dbReference>
<evidence type="ECO:0000259" key="9">
    <source>
        <dbReference type="PROSITE" id="PS51059"/>
    </source>
</evidence>
<comment type="caution">
    <text evidence="10">The sequence shown here is derived from an EMBL/GenBank/DDBJ whole genome shotgun (WGS) entry which is preliminary data.</text>
</comment>
<dbReference type="EMBL" id="VCGU01000011">
    <property type="protein sequence ID" value="TRY67313.1"/>
    <property type="molecule type" value="Genomic_DNA"/>
</dbReference>
<feature type="transmembrane region" description="Helical" evidence="8">
    <location>
        <begin position="296"/>
        <end position="313"/>
    </location>
</feature>
<keyword evidence="11" id="KW-1185">Reference proteome</keyword>
<keyword evidence="8" id="KW-0472">Membrane</keyword>
<dbReference type="PANTHER" id="PTHR21328">
    <property type="entry name" value="POLY ADP-RIBOSE POLYMERASE FAMILY, MEMBER PARP"/>
    <property type="match status" value="1"/>
</dbReference>
<accession>A0A553NPG0</accession>
<keyword evidence="3" id="KW-0548">Nucleotidyltransferase</keyword>
<evidence type="ECO:0000256" key="1">
    <source>
        <dbReference type="ARBA" id="ARBA00022676"/>
    </source>
</evidence>
<evidence type="ECO:0000313" key="11">
    <source>
        <dbReference type="Proteomes" id="UP000318571"/>
    </source>
</evidence>
<comment type="similarity">
    <text evidence="5">Belongs to the ARTD/PARP family.</text>
</comment>
<dbReference type="Proteomes" id="UP000318571">
    <property type="component" value="Chromosome 4"/>
</dbReference>
<dbReference type="Pfam" id="PF00644">
    <property type="entry name" value="PARP"/>
    <property type="match status" value="1"/>
</dbReference>
<dbReference type="AlphaFoldDB" id="A0A553NPG0"/>
<evidence type="ECO:0000256" key="7">
    <source>
        <dbReference type="SAM" id="MobiDB-lite"/>
    </source>
</evidence>
<evidence type="ECO:0000256" key="2">
    <source>
        <dbReference type="ARBA" id="ARBA00022679"/>
    </source>
</evidence>
<dbReference type="InterPro" id="IPR012317">
    <property type="entry name" value="Poly(ADP-ribose)pol_cat_dom"/>
</dbReference>
<feature type="region of interest" description="Disordered" evidence="7">
    <location>
        <begin position="1"/>
        <end position="29"/>
    </location>
</feature>
<keyword evidence="1 6" id="KW-0328">Glycosyltransferase</keyword>
<evidence type="ECO:0000313" key="10">
    <source>
        <dbReference type="EMBL" id="TRY67313.1"/>
    </source>
</evidence>
<sequence length="331" mass="37724">MEEDTPSSPAPLASDIHPVTGGSSPHPLKMNLSEKRAQILRSLQDDLWACDLQLSLFISAAAHYRHDSVLRPYPAHYCRPHEKSKDIKALILLENPLDLRLQLVPKSEYDDILAWPGLNEKTKTTGLQPKKAPKPTHIFQVKNSKSVRWSRTSDTKTMFAFHGSKVENFHSILSHGLQQHLTKNALFGQGIYLSTDLSMCMNYSQIGQGWSQSSICQQFSCVLMCEVQDHPEVKIHTKDPSRGQLKDSQAGKVPEKYLIVRNNEVIQNRYLLVYADPPQRTRSLQRMDMSWIRNNWILILVLCYGVLLLAIAVKNSNSFRRWLRINGLISD</sequence>
<dbReference type="Gene3D" id="3.90.228.10">
    <property type="match status" value="1"/>
</dbReference>
<gene>
    <name evidence="10" type="ORF">TCAL_09236</name>
</gene>
<keyword evidence="4 6" id="KW-0520">NAD</keyword>
<evidence type="ECO:0000256" key="8">
    <source>
        <dbReference type="SAM" id="Phobius"/>
    </source>
</evidence>
<feature type="domain" description="PARP catalytic" evidence="9">
    <location>
        <begin position="71"/>
        <end position="296"/>
    </location>
</feature>
<evidence type="ECO:0000256" key="4">
    <source>
        <dbReference type="ARBA" id="ARBA00023027"/>
    </source>
</evidence>
<dbReference type="SUPFAM" id="SSF56399">
    <property type="entry name" value="ADP-ribosylation"/>
    <property type="match status" value="1"/>
</dbReference>